<dbReference type="InterPro" id="IPR002885">
    <property type="entry name" value="PPR_rpt"/>
</dbReference>
<dbReference type="NCBIfam" id="TIGR00756">
    <property type="entry name" value="PPR"/>
    <property type="match status" value="4"/>
</dbReference>
<feature type="repeat" description="PPR" evidence="2">
    <location>
        <begin position="230"/>
        <end position="264"/>
    </location>
</feature>
<evidence type="ECO:0000313" key="3">
    <source>
        <dbReference type="EMBL" id="KMZ64379.1"/>
    </source>
</evidence>
<dbReference type="InterPro" id="IPR046848">
    <property type="entry name" value="E_motif"/>
</dbReference>
<dbReference type="OrthoDB" id="1886324at2759"/>
<dbReference type="Pfam" id="PF13041">
    <property type="entry name" value="PPR_2"/>
    <property type="match status" value="2"/>
</dbReference>
<feature type="repeat" description="PPR" evidence="2">
    <location>
        <begin position="129"/>
        <end position="163"/>
    </location>
</feature>
<dbReference type="PANTHER" id="PTHR47926:SF433">
    <property type="entry name" value="PENTATRICOPEPTIDE REPEAT-CONTAINING PROTEIN"/>
    <property type="match status" value="1"/>
</dbReference>
<evidence type="ECO:0000256" key="2">
    <source>
        <dbReference type="PROSITE-ProRule" id="PRU00708"/>
    </source>
</evidence>
<reference evidence="4" key="1">
    <citation type="journal article" date="2016" name="Nature">
        <title>The genome of the seagrass Zostera marina reveals angiosperm adaptation to the sea.</title>
        <authorList>
            <person name="Olsen J.L."/>
            <person name="Rouze P."/>
            <person name="Verhelst B."/>
            <person name="Lin Y.-C."/>
            <person name="Bayer T."/>
            <person name="Collen J."/>
            <person name="Dattolo E."/>
            <person name="De Paoli E."/>
            <person name="Dittami S."/>
            <person name="Maumus F."/>
            <person name="Michel G."/>
            <person name="Kersting A."/>
            <person name="Lauritano C."/>
            <person name="Lohaus R."/>
            <person name="Toepel M."/>
            <person name="Tonon T."/>
            <person name="Vanneste K."/>
            <person name="Amirebrahimi M."/>
            <person name="Brakel J."/>
            <person name="Bostroem C."/>
            <person name="Chovatia M."/>
            <person name="Grimwood J."/>
            <person name="Jenkins J.W."/>
            <person name="Jueterbock A."/>
            <person name="Mraz A."/>
            <person name="Stam W.T."/>
            <person name="Tice H."/>
            <person name="Bornberg-Bauer E."/>
            <person name="Green P.J."/>
            <person name="Pearson G.A."/>
            <person name="Procaccini G."/>
            <person name="Duarte C.M."/>
            <person name="Schmutz J."/>
            <person name="Reusch T.B.H."/>
            <person name="Van de Peer Y."/>
        </authorList>
    </citation>
    <scope>NUCLEOTIDE SEQUENCE [LARGE SCALE GENOMIC DNA]</scope>
    <source>
        <strain evidence="4">cv. Finnish</strain>
    </source>
</reference>
<dbReference type="GO" id="GO:0005739">
    <property type="term" value="C:mitochondrion"/>
    <property type="evidence" value="ECO:0000318"/>
    <property type="project" value="GO_Central"/>
</dbReference>
<name>A0A0K9P5U5_ZOSMR</name>
<dbReference type="OMA" id="RVHVFMV"/>
<dbReference type="GO" id="GO:0003723">
    <property type="term" value="F:RNA binding"/>
    <property type="evidence" value="ECO:0000318"/>
    <property type="project" value="GO_Central"/>
</dbReference>
<keyword evidence="4" id="KW-1185">Reference proteome</keyword>
<feature type="repeat" description="PPR" evidence="2">
    <location>
        <begin position="98"/>
        <end position="128"/>
    </location>
</feature>
<dbReference type="Gene3D" id="1.25.40.10">
    <property type="entry name" value="Tetratricopeptide repeat domain"/>
    <property type="match status" value="5"/>
</dbReference>
<evidence type="ECO:0000256" key="1">
    <source>
        <dbReference type="ARBA" id="ARBA00022737"/>
    </source>
</evidence>
<proteinExistence type="predicted"/>
<feature type="repeat" description="PPR" evidence="2">
    <location>
        <begin position="305"/>
        <end position="339"/>
    </location>
</feature>
<sequence>MIGGIQRSFSITSTVTRHEIPTISSESNHLNPTVFSRLLQECIKCVSIPRTRRVHCRILMVPQFTTETFIHNRLIEAYSKAGSVDDAGKVFAGISFKNVFSWNAILAAYTRFGFIDRAIEVFEEIPMRDQCSWNSIISGCAQAGLFCQAVEFFVRMTSSEVKIGTHAFASVLSACTGIMDADLGVQIHAKVTKTPLSSDVFLGSALLDMYSKCRRPTEAQVIFDKMPFKNVVTWNTLITCYEQNGPVIKALELFFKMTTTTHENVVIPDELTLASVVSACAGLSAEREGRQIHTRVIKSDKLREDLILSNALVDMYSKCGRIIEARRLFDRMSVKTMIAETSMITGYAKAASVDVARSVFAMMPERNVVAWNALIAGYTQNDNHEEALNLYRSLKRESIFPTDYTFGNILSACGNLTVLDVGLQIHNHVVKHGFRLDLESELYSDVFVGNSLLDMYLKCGNMGDGKKVFSKMTVKDRVTWNAMIVGHAQNGAGEEALLLFDQMLIVGETPDHVTMIGVLTGCSHAGLVNEGLFYFKSMTQTHNIPPSLDHYTCMVDLLGRAGRFDEITVLIADISTEPDAVLWGSLLAACKLHRNIEMGEFAAEKLLELTQENSGTYVLLSNMYAEKGRWEDVRRVRRIMKSRGVVKKPGCSWIEIERKVHVFLVKDGTKMRKNDIYETLRCICLQMKQTIGEDDTNDYIQFIHQSNY</sequence>
<dbReference type="Pfam" id="PF01535">
    <property type="entry name" value="PPR"/>
    <property type="match status" value="7"/>
</dbReference>
<dbReference type="GO" id="GO:0009451">
    <property type="term" value="P:RNA modification"/>
    <property type="evidence" value="ECO:0000318"/>
    <property type="project" value="GO_Central"/>
</dbReference>
<dbReference type="InterPro" id="IPR046960">
    <property type="entry name" value="PPR_At4g14850-like_plant"/>
</dbReference>
<dbReference type="PROSITE" id="PS51375">
    <property type="entry name" value="PPR"/>
    <property type="match status" value="7"/>
</dbReference>
<feature type="repeat" description="PPR" evidence="2">
    <location>
        <begin position="613"/>
        <end position="647"/>
    </location>
</feature>
<organism evidence="3 4">
    <name type="scientific">Zostera marina</name>
    <name type="common">Eelgrass</name>
    <dbReference type="NCBI Taxonomy" id="29655"/>
    <lineage>
        <taxon>Eukaryota</taxon>
        <taxon>Viridiplantae</taxon>
        <taxon>Streptophyta</taxon>
        <taxon>Embryophyta</taxon>
        <taxon>Tracheophyta</taxon>
        <taxon>Spermatophyta</taxon>
        <taxon>Magnoliopsida</taxon>
        <taxon>Liliopsida</taxon>
        <taxon>Zosteraceae</taxon>
        <taxon>Zostera</taxon>
    </lineage>
</organism>
<comment type="caution">
    <text evidence="3">The sequence shown here is derived from an EMBL/GenBank/DDBJ whole genome shotgun (WGS) entry which is preliminary data.</text>
</comment>
<dbReference type="STRING" id="29655.A0A0K9P5U5"/>
<dbReference type="Pfam" id="PF20431">
    <property type="entry name" value="E_motif"/>
    <property type="match status" value="1"/>
</dbReference>
<accession>A0A0K9P5U5</accession>
<gene>
    <name evidence="3" type="ORF">ZOSMA_373G00270</name>
</gene>
<keyword evidence="1" id="KW-0677">Repeat</keyword>
<dbReference type="PANTHER" id="PTHR47926">
    <property type="entry name" value="PENTATRICOPEPTIDE REPEAT-CONTAINING PROTEIN"/>
    <property type="match status" value="1"/>
</dbReference>
<dbReference type="AlphaFoldDB" id="A0A0K9P5U5"/>
<dbReference type="FunFam" id="1.25.40.10:FF:000073">
    <property type="entry name" value="Pentatricopeptide repeat-containing protein chloroplastic"/>
    <property type="match status" value="1"/>
</dbReference>
<dbReference type="Proteomes" id="UP000036987">
    <property type="component" value="Unassembled WGS sequence"/>
</dbReference>
<dbReference type="FunFam" id="1.25.40.10:FF:000442">
    <property type="entry name" value="Pentatricopeptide repeat-containing protein At3g49710"/>
    <property type="match status" value="1"/>
</dbReference>
<protein>
    <submittedName>
        <fullName evidence="3">Pentatricopeptide repeat-containing protein</fullName>
    </submittedName>
</protein>
<feature type="repeat" description="PPR" evidence="2">
    <location>
        <begin position="367"/>
        <end position="401"/>
    </location>
</feature>
<evidence type="ECO:0000313" key="4">
    <source>
        <dbReference type="Proteomes" id="UP000036987"/>
    </source>
</evidence>
<feature type="repeat" description="PPR" evidence="2">
    <location>
        <begin position="476"/>
        <end position="510"/>
    </location>
</feature>
<dbReference type="InterPro" id="IPR011990">
    <property type="entry name" value="TPR-like_helical_dom_sf"/>
</dbReference>
<dbReference type="FunFam" id="1.25.40.10:FF:000031">
    <property type="entry name" value="Pentatricopeptide repeat-containing protein mitochondrial"/>
    <property type="match status" value="1"/>
</dbReference>
<dbReference type="EMBL" id="LFYR01001161">
    <property type="protein sequence ID" value="KMZ64379.1"/>
    <property type="molecule type" value="Genomic_DNA"/>
</dbReference>
<dbReference type="FunFam" id="1.25.40.10:FF:000366">
    <property type="entry name" value="Pentatricopeptide (PPR) repeat-containing protein"/>
    <property type="match status" value="1"/>
</dbReference>